<sequence>MSHRIATATECAQPGVLGDQATGPRRHDTGPASAPSIAE</sequence>
<proteinExistence type="predicted"/>
<reference evidence="2 3" key="1">
    <citation type="journal article" date="2018" name="Sci. Rep.">
        <title>Extensive genomic diversity among Mycobacterium marinum strains revealed by whole genome sequencing.</title>
        <authorList>
            <person name="Das S."/>
            <person name="Pettersson B.M."/>
            <person name="Behra P.R."/>
            <person name="Mallick A."/>
            <person name="Cheramie M."/>
            <person name="Ramesh M."/>
            <person name="Shirreff L."/>
            <person name="DuCote T."/>
            <person name="Dasgupta S."/>
            <person name="Ennis D.G."/>
            <person name="Kirsebom L.A."/>
        </authorList>
    </citation>
    <scope>NUCLEOTIDE SEQUENCE [LARGE SCALE GENOMIC DNA]</scope>
    <source>
        <strain evidence="2 3">Davis1</strain>
    </source>
</reference>
<name>A0A3E2N252_MYCMR</name>
<organism evidence="2 3">
    <name type="scientific">Mycobacterium marinum</name>
    <dbReference type="NCBI Taxonomy" id="1781"/>
    <lineage>
        <taxon>Bacteria</taxon>
        <taxon>Bacillati</taxon>
        <taxon>Actinomycetota</taxon>
        <taxon>Actinomycetes</taxon>
        <taxon>Mycobacteriales</taxon>
        <taxon>Mycobacteriaceae</taxon>
        <taxon>Mycobacterium</taxon>
        <taxon>Mycobacterium ulcerans group</taxon>
    </lineage>
</organism>
<evidence type="ECO:0000313" key="2">
    <source>
        <dbReference type="EMBL" id="RFZ46972.1"/>
    </source>
</evidence>
<dbReference type="AlphaFoldDB" id="A0A3E2N252"/>
<accession>A0A3E2N252</accession>
<dbReference type="Proteomes" id="UP000257451">
    <property type="component" value="Unassembled WGS sequence"/>
</dbReference>
<feature type="region of interest" description="Disordered" evidence="1">
    <location>
        <begin position="1"/>
        <end position="39"/>
    </location>
</feature>
<evidence type="ECO:0000313" key="3">
    <source>
        <dbReference type="Proteomes" id="UP000257451"/>
    </source>
</evidence>
<dbReference type="EMBL" id="PEDF01000017">
    <property type="protein sequence ID" value="RFZ46972.1"/>
    <property type="molecule type" value="Genomic_DNA"/>
</dbReference>
<evidence type="ECO:0000256" key="1">
    <source>
        <dbReference type="SAM" id="MobiDB-lite"/>
    </source>
</evidence>
<protein>
    <submittedName>
        <fullName evidence="2">Uncharacterized protein</fullName>
    </submittedName>
</protein>
<comment type="caution">
    <text evidence="2">The sequence shown here is derived from an EMBL/GenBank/DDBJ whole genome shotgun (WGS) entry which is preliminary data.</text>
</comment>
<gene>
    <name evidence="2" type="ORF">DAVIS_00516</name>
</gene>